<reference evidence="1" key="1">
    <citation type="journal article" date="2015" name="Nature">
        <title>Complex archaea that bridge the gap between prokaryotes and eukaryotes.</title>
        <authorList>
            <person name="Spang A."/>
            <person name="Saw J.H."/>
            <person name="Jorgensen S.L."/>
            <person name="Zaremba-Niedzwiedzka K."/>
            <person name="Martijn J."/>
            <person name="Lind A.E."/>
            <person name="van Eijk R."/>
            <person name="Schleper C."/>
            <person name="Guy L."/>
            <person name="Ettema T.J."/>
        </authorList>
    </citation>
    <scope>NUCLEOTIDE SEQUENCE</scope>
</reference>
<sequence length="69" mass="7373">MATPAPKSSEIETLLEGFSGRTTAIEADRCVGEPIGCGQPAVIFRDGLSKQEYRMSGLCQTCQDSLFSS</sequence>
<organism evidence="1">
    <name type="scientific">marine sediment metagenome</name>
    <dbReference type="NCBI Taxonomy" id="412755"/>
    <lineage>
        <taxon>unclassified sequences</taxon>
        <taxon>metagenomes</taxon>
        <taxon>ecological metagenomes</taxon>
    </lineage>
</organism>
<gene>
    <name evidence="1" type="ORF">LCGC14_1565470</name>
</gene>
<evidence type="ECO:0000313" key="1">
    <source>
        <dbReference type="EMBL" id="KKM33136.1"/>
    </source>
</evidence>
<protein>
    <submittedName>
        <fullName evidence="1">Uncharacterized protein</fullName>
    </submittedName>
</protein>
<proteinExistence type="predicted"/>
<name>A0A0F9LLU6_9ZZZZ</name>
<comment type="caution">
    <text evidence="1">The sequence shown here is derived from an EMBL/GenBank/DDBJ whole genome shotgun (WGS) entry which is preliminary data.</text>
</comment>
<dbReference type="EMBL" id="LAZR01012141">
    <property type="protein sequence ID" value="KKM33136.1"/>
    <property type="molecule type" value="Genomic_DNA"/>
</dbReference>
<dbReference type="AlphaFoldDB" id="A0A0F9LLU6"/>
<accession>A0A0F9LLU6</accession>